<sequence>MTVNHPPFGAPCKISPPGASMIMRKVRDQPRTTQQDLVNDLKRAGTTVSKKTISNTLRRHGFKTCSARKEWEKVMWSDEPKIELFGLNSTHRVWRKKKDEYNPKNTIPTVKHGGGNIILWGCFSAKGTGRLHPIEGRMDGAMYREIFANNFLPSIRRALKMGRGWIFQHDNDPKHTARAAKEWLRKKHLKVPEWPSQSPDLNPKENIWRELKVRIAQRQPQNLKDLEKVCMDELAKIPAAVCANLVKNYRKCMISVIANKGFCTKY</sequence>
<gene>
    <name evidence="3" type="ORF">GSONMT00044788001</name>
</gene>
<reference evidence="3" key="2">
    <citation type="submission" date="2014-03" db="EMBL/GenBank/DDBJ databases">
        <authorList>
            <person name="Genoscope - CEA"/>
        </authorList>
    </citation>
    <scope>NUCLEOTIDE SEQUENCE</scope>
</reference>
<reference evidence="3" key="1">
    <citation type="journal article" date="2014" name="Nat. Commun.">
        <title>The rainbow trout genome provides novel insights into evolution after whole-genome duplication in vertebrates.</title>
        <authorList>
            <person name="Berthelot C."/>
            <person name="Brunet F."/>
            <person name="Chalopin D."/>
            <person name="Juanchich A."/>
            <person name="Bernard M."/>
            <person name="Noel B."/>
            <person name="Bento P."/>
            <person name="Da Silva C."/>
            <person name="Labadie K."/>
            <person name="Alberti A."/>
            <person name="Aury J.M."/>
            <person name="Louis A."/>
            <person name="Dehais P."/>
            <person name="Bardou P."/>
            <person name="Montfort J."/>
            <person name="Klopp C."/>
            <person name="Cabau C."/>
            <person name="Gaspin C."/>
            <person name="Thorgaard G.H."/>
            <person name="Boussaha M."/>
            <person name="Quillet E."/>
            <person name="Guyomard R."/>
            <person name="Galiana D."/>
            <person name="Bobe J."/>
            <person name="Volff J.N."/>
            <person name="Genet C."/>
            <person name="Wincker P."/>
            <person name="Jaillon O."/>
            <person name="Roest Crollius H."/>
            <person name="Guiguen Y."/>
        </authorList>
    </citation>
    <scope>NUCLEOTIDE SEQUENCE [LARGE SCALE GENOMIC DNA]</scope>
</reference>
<dbReference type="Proteomes" id="UP000193380">
    <property type="component" value="Unassembled WGS sequence"/>
</dbReference>
<evidence type="ECO:0000259" key="2">
    <source>
        <dbReference type="Pfam" id="PF13358"/>
    </source>
</evidence>
<dbReference type="STRING" id="8022.A0A060Y4E3"/>
<dbReference type="InterPro" id="IPR036397">
    <property type="entry name" value="RNaseH_sf"/>
</dbReference>
<feature type="domain" description="Tc1-like transposase DDE" evidence="2">
    <location>
        <begin position="74"/>
        <end position="226"/>
    </location>
</feature>
<dbReference type="AlphaFoldDB" id="A0A060Y4E3"/>
<dbReference type="Gene3D" id="3.30.420.10">
    <property type="entry name" value="Ribonuclease H-like superfamily/Ribonuclease H"/>
    <property type="match status" value="1"/>
</dbReference>
<dbReference type="GO" id="GO:0015074">
    <property type="term" value="P:DNA integration"/>
    <property type="evidence" value="ECO:0007669"/>
    <property type="project" value="InterPro"/>
</dbReference>
<dbReference type="InterPro" id="IPR002492">
    <property type="entry name" value="Transposase_Tc1-like"/>
</dbReference>
<accession>A0A060Y4E3</accession>
<dbReference type="GO" id="GO:0003677">
    <property type="term" value="F:DNA binding"/>
    <property type="evidence" value="ECO:0007669"/>
    <property type="project" value="InterPro"/>
</dbReference>
<dbReference type="PaxDb" id="8022-A0A060Y4E3"/>
<feature type="domain" description="Transposase Tc1-like" evidence="1">
    <location>
        <begin position="20"/>
        <end position="70"/>
    </location>
</feature>
<dbReference type="InterPro" id="IPR038717">
    <property type="entry name" value="Tc1-like_DDE_dom"/>
</dbReference>
<dbReference type="Pfam" id="PF01498">
    <property type="entry name" value="HTH_Tnp_Tc3_2"/>
    <property type="match status" value="1"/>
</dbReference>
<dbReference type="Pfam" id="PF13358">
    <property type="entry name" value="DDE_3"/>
    <property type="match status" value="1"/>
</dbReference>
<dbReference type="PANTHER" id="PTHR23022">
    <property type="entry name" value="TRANSPOSABLE ELEMENT-RELATED"/>
    <property type="match status" value="1"/>
</dbReference>
<evidence type="ECO:0008006" key="5">
    <source>
        <dbReference type="Google" id="ProtNLM"/>
    </source>
</evidence>
<dbReference type="GO" id="GO:0006313">
    <property type="term" value="P:DNA transposition"/>
    <property type="evidence" value="ECO:0007669"/>
    <property type="project" value="InterPro"/>
</dbReference>
<evidence type="ECO:0000259" key="1">
    <source>
        <dbReference type="Pfam" id="PF01498"/>
    </source>
</evidence>
<organism evidence="3 4">
    <name type="scientific">Oncorhynchus mykiss</name>
    <name type="common">Rainbow trout</name>
    <name type="synonym">Salmo gairdneri</name>
    <dbReference type="NCBI Taxonomy" id="8022"/>
    <lineage>
        <taxon>Eukaryota</taxon>
        <taxon>Metazoa</taxon>
        <taxon>Chordata</taxon>
        <taxon>Craniata</taxon>
        <taxon>Vertebrata</taxon>
        <taxon>Euteleostomi</taxon>
        <taxon>Actinopterygii</taxon>
        <taxon>Neopterygii</taxon>
        <taxon>Teleostei</taxon>
        <taxon>Protacanthopterygii</taxon>
        <taxon>Salmoniformes</taxon>
        <taxon>Salmonidae</taxon>
        <taxon>Salmoninae</taxon>
        <taxon>Oncorhynchus</taxon>
    </lineage>
</organism>
<evidence type="ECO:0000313" key="4">
    <source>
        <dbReference type="Proteomes" id="UP000193380"/>
    </source>
</evidence>
<protein>
    <recommendedName>
        <fullName evidence="5">Tc1-like transposase DDE domain-containing protein</fullName>
    </recommendedName>
</protein>
<proteinExistence type="predicted"/>
<dbReference type="PANTHER" id="PTHR23022:SF135">
    <property type="entry name" value="SI:DKEY-77F5.3"/>
    <property type="match status" value="1"/>
</dbReference>
<dbReference type="EMBL" id="FR907270">
    <property type="protein sequence ID" value="CDQ86387.1"/>
    <property type="molecule type" value="Genomic_DNA"/>
</dbReference>
<evidence type="ECO:0000313" key="3">
    <source>
        <dbReference type="EMBL" id="CDQ86387.1"/>
    </source>
</evidence>
<dbReference type="InterPro" id="IPR052338">
    <property type="entry name" value="Transposase_5"/>
</dbReference>
<name>A0A060Y4E3_ONCMY</name>